<evidence type="ECO:0000256" key="2">
    <source>
        <dbReference type="SAM" id="SignalP"/>
    </source>
</evidence>
<dbReference type="EMBL" id="HBIW01010044">
    <property type="protein sequence ID" value="CAE0693135.1"/>
    <property type="molecule type" value="Transcribed_RNA"/>
</dbReference>
<keyword evidence="5" id="KW-1185">Reference proteome</keyword>
<feature type="chain" id="PRO_5036212214" description="Intradiol ring-cleavage dioxygenases domain-containing protein" evidence="2">
    <location>
        <begin position="22"/>
        <end position="1210"/>
    </location>
</feature>
<dbReference type="AlphaFoldDB" id="A0A7S3ZTB5"/>
<protein>
    <recommendedName>
        <fullName evidence="6">Intradiol ring-cleavage dioxygenases domain-containing protein</fullName>
    </recommendedName>
</protein>
<reference evidence="4" key="2">
    <citation type="submission" date="2021-11" db="EMBL/GenBank/DDBJ databases">
        <authorList>
            <consortium name="Genoscope - CEA"/>
            <person name="William W."/>
        </authorList>
    </citation>
    <scope>NUCLEOTIDE SEQUENCE</scope>
</reference>
<dbReference type="InterPro" id="IPR009030">
    <property type="entry name" value="Growth_fac_rcpt_cys_sf"/>
</dbReference>
<feature type="compositionally biased region" description="Polar residues" evidence="1">
    <location>
        <begin position="352"/>
        <end position="367"/>
    </location>
</feature>
<accession>A0A7S3ZTB5</accession>
<dbReference type="PANTHER" id="PTHR47236">
    <property type="entry name" value="GENE, 32742-RELATED-RELATED"/>
    <property type="match status" value="1"/>
</dbReference>
<feature type="signal peptide" evidence="2">
    <location>
        <begin position="1"/>
        <end position="21"/>
    </location>
</feature>
<keyword evidence="2" id="KW-0732">Signal</keyword>
<dbReference type="SUPFAM" id="SSF49482">
    <property type="entry name" value="Aromatic compound dioxygenase"/>
    <property type="match status" value="1"/>
</dbReference>
<proteinExistence type="predicted"/>
<evidence type="ECO:0000313" key="5">
    <source>
        <dbReference type="Proteomes" id="UP000789595"/>
    </source>
</evidence>
<evidence type="ECO:0000313" key="3">
    <source>
        <dbReference type="EMBL" id="CAE0693135.1"/>
    </source>
</evidence>
<dbReference type="SUPFAM" id="SSF57184">
    <property type="entry name" value="Growth factor receptor domain"/>
    <property type="match status" value="2"/>
</dbReference>
<dbReference type="PANTHER" id="PTHR47236:SF4">
    <property type="entry name" value="GENE 9195-RELATED"/>
    <property type="match status" value="1"/>
</dbReference>
<dbReference type="GO" id="GO:0016702">
    <property type="term" value="F:oxidoreductase activity, acting on single donors with incorporation of molecular oxygen, incorporation of two atoms of oxygen"/>
    <property type="evidence" value="ECO:0007669"/>
    <property type="project" value="InterPro"/>
</dbReference>
<organism evidence="3">
    <name type="scientific">Pelagomonas calceolata</name>
    <dbReference type="NCBI Taxonomy" id="35677"/>
    <lineage>
        <taxon>Eukaryota</taxon>
        <taxon>Sar</taxon>
        <taxon>Stramenopiles</taxon>
        <taxon>Ochrophyta</taxon>
        <taxon>Pelagophyceae</taxon>
        <taxon>Pelagomonadales</taxon>
        <taxon>Pelagomonadaceae</taxon>
        <taxon>Pelagomonas</taxon>
    </lineage>
</organism>
<dbReference type="InterPro" id="IPR015889">
    <property type="entry name" value="Intradiol_dOase_core"/>
</dbReference>
<dbReference type="GO" id="GO:0005506">
    <property type="term" value="F:iron ion binding"/>
    <property type="evidence" value="ECO:0007669"/>
    <property type="project" value="InterPro"/>
</dbReference>
<name>A0A7S3ZTB5_9STRA</name>
<evidence type="ECO:0008006" key="6">
    <source>
        <dbReference type="Google" id="ProtNLM"/>
    </source>
</evidence>
<dbReference type="Gene3D" id="2.10.50.10">
    <property type="entry name" value="Tumor Necrosis Factor Receptor, subunit A, domain 2"/>
    <property type="match status" value="1"/>
</dbReference>
<sequence length="1210" mass="126680">MMPRGSIIVLLLPALAEESWREDLGLHKTGQEQRRAAHWLADLDQAINFDLDTLPTDHALRRSQISEEGWVATHAKWLTRSQCAYQREGSTQSGAHVETTMRDGANPMAAVHTTDELKLTRHRDGGDYDGDGVEDALDVSIHPVCIGEVDISSGGPCPDALCVSADAPWPIDVPSPYYRKMAVPPVLASHGIACKATNRRLTEENPVTGYEYDVDGTLLIRGLVRGPDGTPAKHALIELWHADPFGRAPFGGLTPLAEAHDERGTLPMDRYSLGGGGCHVVVRTNAAGRFSITTTAPGAYGPPQHFEMYIYGAEGFAPLYTKVYLGDDPHLRTLGKDNVASLLRDRRVVTPQFSLKPTAQPSQSPTPDTAAPTAESKAPTSTPTIDTGVARHAFDSQNATLDVDVVLQTAPASSKDFAGTWSDGLGLIRVASNGVRLLASEYPSPRKWGALGATHTTAYALGDATFRVSGAVTGELFKGATDLIRWSSGDTWRRYDDASVRRYRYLRISINETFRQRAGRIVEVDDIEIYGGVANHEDKVPPVPLEGRELPRPFRCWATTNTEDCFKAFDKRENAPWRSADVGGWAGALAQTQVLTLDVGDGHQLAPTKLRVKCGVSARQASRNVGSFDCPRFVVLEGAVDGEDPLTGRYEFIVAHRVPNEPGAPPAAYGGSGLLIDVASTAWRGRPAGASCGSCASRSGCARNGPDRTCESAYCGADGTCAASKPTCGLGSEMVSRSPDDFGCQLCQAGRFSATVDGSCDGTCEAGFYCAPGARSARDAPCPRSGDVFCPPGSERPRPVAAGFYALYDGALPVGEAACPRGSYCAAGKRLPCPAGTYGNVTALSTAGCSAACGGAGEYCPEGSLVPLKCPPGSFCTGGAAPASPCPPGTYGRTRGLGDARCSGPCPPGSYCPAGSVLPMACPPGTYGASQRLKDAACTAPCPEGRYCPANSTSPVPCEGMMAASEGFARRPFCPAGVGAPQATRAGYYATGGVEGARSREAPCEPGYRCHLGVRHACAPGTHEPATGVEATQVDAAQCRPCPPGHYCPRATGAALPCPAGTYGNVIGNETGLTDAACSGPCFRGHYCPEGSVLPTPCPAGTYGNQTGLTTAACSAACFPDSTGECSPSQCEEGYYCPPGSTHGRERECGEGMYCPRGSGAPMTPDEGMVGVAGGGETRRAGQADCEDCCPDGVPACPAPRRELYASHYA</sequence>
<evidence type="ECO:0000256" key="1">
    <source>
        <dbReference type="SAM" id="MobiDB-lite"/>
    </source>
</evidence>
<dbReference type="Proteomes" id="UP000789595">
    <property type="component" value="Unassembled WGS sequence"/>
</dbReference>
<feature type="region of interest" description="Disordered" evidence="1">
    <location>
        <begin position="352"/>
        <end position="386"/>
    </location>
</feature>
<reference evidence="3" key="1">
    <citation type="submission" date="2021-01" db="EMBL/GenBank/DDBJ databases">
        <authorList>
            <person name="Corre E."/>
            <person name="Pelletier E."/>
            <person name="Niang G."/>
            <person name="Scheremetjew M."/>
            <person name="Finn R."/>
            <person name="Kale V."/>
            <person name="Holt S."/>
            <person name="Cochrane G."/>
            <person name="Meng A."/>
            <person name="Brown T."/>
            <person name="Cohen L."/>
        </authorList>
    </citation>
    <scope>NUCLEOTIDE SEQUENCE</scope>
    <source>
        <strain evidence="3">CCMP1756</strain>
    </source>
</reference>
<evidence type="ECO:0000313" key="4">
    <source>
        <dbReference type="EMBL" id="CAH0375129.1"/>
    </source>
</evidence>
<dbReference type="Gene3D" id="2.60.130.10">
    <property type="entry name" value="Aromatic compound dioxygenase"/>
    <property type="match status" value="1"/>
</dbReference>
<dbReference type="OrthoDB" id="185085at2759"/>
<gene>
    <name evidence="3" type="ORF">PCAL00307_LOCUS8571</name>
    <name evidence="4" type="ORF">PECAL_4P24520</name>
</gene>
<dbReference type="EMBL" id="CAKKNE010000004">
    <property type="protein sequence ID" value="CAH0375129.1"/>
    <property type="molecule type" value="Genomic_DNA"/>
</dbReference>
<dbReference type="SMART" id="SM01411">
    <property type="entry name" value="Ephrin_rec_like"/>
    <property type="match status" value="6"/>
</dbReference>